<feature type="transmembrane region" description="Helical" evidence="1">
    <location>
        <begin position="12"/>
        <end position="30"/>
    </location>
</feature>
<dbReference type="HOGENOM" id="CLU_2411623_0_0_9"/>
<evidence type="ECO:0000313" key="3">
    <source>
        <dbReference type="Proteomes" id="UP000006691"/>
    </source>
</evidence>
<keyword evidence="3" id="KW-1185">Reference proteome</keyword>
<name>F2F1F2_SOLSS</name>
<keyword evidence="1" id="KW-0812">Transmembrane</keyword>
<dbReference type="KEGG" id="siv:SSIL_0867"/>
<dbReference type="AlphaFoldDB" id="F2F1F2"/>
<proteinExistence type="predicted"/>
<feature type="transmembrane region" description="Helical" evidence="1">
    <location>
        <begin position="42"/>
        <end position="61"/>
    </location>
</feature>
<reference evidence="3" key="1">
    <citation type="submission" date="2011-04" db="EMBL/GenBank/DDBJ databases">
        <title>Genome sequence of Solibacillus silvestris StLB046.</title>
        <authorList>
            <person name="Morohoshi T."/>
            <person name="Someya N."/>
            <person name="Ikeda T."/>
        </authorList>
    </citation>
    <scope>NUCLEOTIDE SEQUENCE [LARGE SCALE GENOMIC DNA]</scope>
    <source>
        <strain evidence="3">StLB046</strain>
    </source>
</reference>
<gene>
    <name evidence="2" type="ordered locus">SSIL_0867</name>
</gene>
<reference evidence="2 3" key="2">
    <citation type="journal article" date="2012" name="J. Biosci. Bioeng.">
        <title>Complete genome sequence and characterization of the N-acylhomoserine lactone-degrading gene of the potato leaf-associated Solibacillus silvestris.</title>
        <authorList>
            <person name="Morohoshi T."/>
            <person name="Tominaga Y."/>
            <person name="Someya N."/>
            <person name="Ikeda T."/>
        </authorList>
    </citation>
    <scope>NUCLEOTIDE SEQUENCE [LARGE SCALE GENOMIC DNA]</scope>
    <source>
        <strain evidence="2 3">StLB046</strain>
    </source>
</reference>
<accession>F2F1F2</accession>
<dbReference type="Proteomes" id="UP000006691">
    <property type="component" value="Chromosome"/>
</dbReference>
<protein>
    <submittedName>
        <fullName evidence="2">ABC-type Fe3+-hydroxamate transport system, periplasmic component</fullName>
    </submittedName>
</protein>
<feature type="transmembrane region" description="Helical" evidence="1">
    <location>
        <begin position="73"/>
        <end position="91"/>
    </location>
</feature>
<evidence type="ECO:0000313" key="2">
    <source>
        <dbReference type="EMBL" id="BAK15290.1"/>
    </source>
</evidence>
<keyword evidence="1" id="KW-1133">Transmembrane helix</keyword>
<keyword evidence="1" id="KW-0472">Membrane</keyword>
<organism evidence="2 3">
    <name type="scientific">Solibacillus silvestris (strain StLB046)</name>
    <name type="common">Bacillus silvestris</name>
    <dbReference type="NCBI Taxonomy" id="1002809"/>
    <lineage>
        <taxon>Bacteria</taxon>
        <taxon>Bacillati</taxon>
        <taxon>Bacillota</taxon>
        <taxon>Bacilli</taxon>
        <taxon>Bacillales</taxon>
        <taxon>Caryophanaceae</taxon>
        <taxon>Solibacillus</taxon>
    </lineage>
</organism>
<evidence type="ECO:0000256" key="1">
    <source>
        <dbReference type="SAM" id="Phobius"/>
    </source>
</evidence>
<dbReference type="EMBL" id="AP012157">
    <property type="protein sequence ID" value="BAK15290.1"/>
    <property type="molecule type" value="Genomic_DNA"/>
</dbReference>
<sequence>MNKKWSYIKMLAAYFFFTTPLILIFTLASIPEAITIQPTTLSRVFFMVILFGLGIIFYFYIDPAFKELKYKTIAFIISMIASVLFLIISLSY</sequence>